<dbReference type="RefSeq" id="XP_033448647.1">
    <property type="nucleotide sequence ID" value="XM_033587662.1"/>
</dbReference>
<keyword evidence="2" id="KW-1185">Reference proteome</keyword>
<reference evidence="1" key="1">
    <citation type="journal article" date="2020" name="Stud. Mycol.">
        <title>101 Dothideomycetes genomes: a test case for predicting lifestyles and emergence of pathogens.</title>
        <authorList>
            <person name="Haridas S."/>
            <person name="Albert R."/>
            <person name="Binder M."/>
            <person name="Bloem J."/>
            <person name="Labutti K."/>
            <person name="Salamov A."/>
            <person name="Andreopoulos B."/>
            <person name="Baker S."/>
            <person name="Barry K."/>
            <person name="Bills G."/>
            <person name="Bluhm B."/>
            <person name="Cannon C."/>
            <person name="Castanera R."/>
            <person name="Culley D."/>
            <person name="Daum C."/>
            <person name="Ezra D."/>
            <person name="Gonzalez J."/>
            <person name="Henrissat B."/>
            <person name="Kuo A."/>
            <person name="Liang C."/>
            <person name="Lipzen A."/>
            <person name="Lutzoni F."/>
            <person name="Magnuson J."/>
            <person name="Mondo S."/>
            <person name="Nolan M."/>
            <person name="Ohm R."/>
            <person name="Pangilinan J."/>
            <person name="Park H.-J."/>
            <person name="Ramirez L."/>
            <person name="Alfaro M."/>
            <person name="Sun H."/>
            <person name="Tritt A."/>
            <person name="Yoshinaga Y."/>
            <person name="Zwiers L.-H."/>
            <person name="Turgeon B."/>
            <person name="Goodwin S."/>
            <person name="Spatafora J."/>
            <person name="Crous P."/>
            <person name="Grigoriev I."/>
        </authorList>
    </citation>
    <scope>NUCLEOTIDE SEQUENCE</scope>
    <source>
        <strain evidence="1">CBS 183.55</strain>
    </source>
</reference>
<dbReference type="Proteomes" id="UP000800082">
    <property type="component" value="Unassembled WGS sequence"/>
</dbReference>
<accession>A0A6A5RJ40</accession>
<evidence type="ECO:0000313" key="2">
    <source>
        <dbReference type="Proteomes" id="UP000800082"/>
    </source>
</evidence>
<proteinExistence type="predicted"/>
<dbReference type="EMBL" id="ML978969">
    <property type="protein sequence ID" value="KAF1928395.1"/>
    <property type="molecule type" value="Genomic_DNA"/>
</dbReference>
<sequence length="127" mass="13863">MPRLMYGCVQSGLHSLFRSSIKSSRHCLCTTATMISMPYQFAPIPTNLLLAPRPTSIHPPPVISTPASPLSACINMLRLCHCLGSGARGIFESADRVCQENLFFGMNQCTGLDGKSPSRGMRKIEHL</sequence>
<gene>
    <name evidence="1" type="ORF">M421DRAFT_159945</name>
</gene>
<dbReference type="GeneID" id="54345308"/>
<evidence type="ECO:0000313" key="1">
    <source>
        <dbReference type="EMBL" id="KAF1928395.1"/>
    </source>
</evidence>
<organism evidence="1 2">
    <name type="scientific">Didymella exigua CBS 183.55</name>
    <dbReference type="NCBI Taxonomy" id="1150837"/>
    <lineage>
        <taxon>Eukaryota</taxon>
        <taxon>Fungi</taxon>
        <taxon>Dikarya</taxon>
        <taxon>Ascomycota</taxon>
        <taxon>Pezizomycotina</taxon>
        <taxon>Dothideomycetes</taxon>
        <taxon>Pleosporomycetidae</taxon>
        <taxon>Pleosporales</taxon>
        <taxon>Pleosporineae</taxon>
        <taxon>Didymellaceae</taxon>
        <taxon>Didymella</taxon>
    </lineage>
</organism>
<dbReference type="AlphaFoldDB" id="A0A6A5RJ40"/>
<protein>
    <submittedName>
        <fullName evidence="1">Uncharacterized protein</fullName>
    </submittedName>
</protein>
<name>A0A6A5RJ40_9PLEO</name>